<evidence type="ECO:0000313" key="2">
    <source>
        <dbReference type="Proteomes" id="UP000799538"/>
    </source>
</evidence>
<gene>
    <name evidence="1" type="ORF">BDZ85DRAFT_6377</name>
</gene>
<evidence type="ECO:0000313" key="1">
    <source>
        <dbReference type="EMBL" id="KAF2227706.1"/>
    </source>
</evidence>
<dbReference type="AlphaFoldDB" id="A0A6A6GPN6"/>
<dbReference type="Proteomes" id="UP000799538">
    <property type="component" value="Unassembled WGS sequence"/>
</dbReference>
<dbReference type="OrthoDB" id="5284003at2759"/>
<protein>
    <submittedName>
        <fullName evidence="1">Uncharacterized protein</fullName>
    </submittedName>
</protein>
<accession>A0A6A6GPN6</accession>
<proteinExistence type="predicted"/>
<dbReference type="SUPFAM" id="SSF52047">
    <property type="entry name" value="RNI-like"/>
    <property type="match status" value="1"/>
</dbReference>
<name>A0A6A6GPN6_9PEZI</name>
<dbReference type="EMBL" id="ML992501">
    <property type="protein sequence ID" value="KAF2227706.1"/>
    <property type="molecule type" value="Genomic_DNA"/>
</dbReference>
<reference evidence="2" key="1">
    <citation type="journal article" date="2020" name="Stud. Mycol.">
        <title>101 Dothideomycetes genomes: A test case for predicting lifestyles and emergence of pathogens.</title>
        <authorList>
            <person name="Haridas S."/>
            <person name="Albert R."/>
            <person name="Binder M."/>
            <person name="Bloem J."/>
            <person name="LaButti K."/>
            <person name="Salamov A."/>
            <person name="Andreopoulos B."/>
            <person name="Baker S."/>
            <person name="Barry K."/>
            <person name="Bills G."/>
            <person name="Bluhm B."/>
            <person name="Cannon C."/>
            <person name="Castanera R."/>
            <person name="Culley D."/>
            <person name="Daum C."/>
            <person name="Ezra D."/>
            <person name="Gonzalez J."/>
            <person name="Henrissat B."/>
            <person name="Kuo A."/>
            <person name="Liang C."/>
            <person name="Lipzen A."/>
            <person name="Lutzoni F."/>
            <person name="Magnuson J."/>
            <person name="Mondo S."/>
            <person name="Nolan M."/>
            <person name="Ohm R."/>
            <person name="Pangilinan J."/>
            <person name="Park H.-J."/>
            <person name="Ramirez L."/>
            <person name="Alfaro M."/>
            <person name="Sun H."/>
            <person name="Tritt A."/>
            <person name="Yoshinaga Y."/>
            <person name="Zwiers L.-H."/>
            <person name="Turgeon B."/>
            <person name="Goodwin S."/>
            <person name="Spatafora J."/>
            <person name="Crous P."/>
            <person name="Grigoriev I."/>
        </authorList>
    </citation>
    <scope>NUCLEOTIDE SEQUENCE [LARGE SCALE GENOMIC DNA]</scope>
    <source>
        <strain evidence="2">CECT 20119</strain>
    </source>
</reference>
<dbReference type="Gene3D" id="3.80.10.10">
    <property type="entry name" value="Ribonuclease Inhibitor"/>
    <property type="match status" value="1"/>
</dbReference>
<sequence>MVQLPVEVRHMVAEHLSRPSDFKNLCLTNKDWYDPGVKLLYADMHLLIGSREDCDLVYTFNPRNVALRYIQELEISTIDEAPALLVECTLRIILEYLPEDVLRRFTWSEVAPPSVNAIRKLYSTQRRLGNLQVMPTIPLTTAVSSHYGVEEVAPAYGKTLDGRQKLELIIDSETSFQLSQYLVQAASSIRTLDIEVRDAANKFGFLGLDSQTSSTSLSSVFARRLFSIRLPSGIPSNLIDLHELRLCSVDLRNVASEWMSMLDLSRLQTLTLVDCSGTAGLLRRMCRPAPVTIEQLTVTHNDLNDNRVIEALEALLTLCTKLKVLSLSLRGTSRSINAGKICASGSKLELLSVHFFGDARTNNVEWYWSKDDLAAVIDACPALGQLSCAFPPADLLSTVEPSWSSRVVSSPLNPVQSPNSSLQHSSICCRTPPSMHCALVPGQR</sequence>
<dbReference type="InterPro" id="IPR032675">
    <property type="entry name" value="LRR_dom_sf"/>
</dbReference>
<keyword evidence="2" id="KW-1185">Reference proteome</keyword>
<organism evidence="1 2">
    <name type="scientific">Elsinoe ampelina</name>
    <dbReference type="NCBI Taxonomy" id="302913"/>
    <lineage>
        <taxon>Eukaryota</taxon>
        <taxon>Fungi</taxon>
        <taxon>Dikarya</taxon>
        <taxon>Ascomycota</taxon>
        <taxon>Pezizomycotina</taxon>
        <taxon>Dothideomycetes</taxon>
        <taxon>Dothideomycetidae</taxon>
        <taxon>Myriangiales</taxon>
        <taxon>Elsinoaceae</taxon>
        <taxon>Elsinoe</taxon>
    </lineage>
</organism>